<dbReference type="InterPro" id="IPR023393">
    <property type="entry name" value="START-like_dom_sf"/>
</dbReference>
<dbReference type="OrthoDB" id="9815653at2"/>
<organism evidence="3 4">
    <name type="scientific">Oerskovia enterophila</name>
    <dbReference type="NCBI Taxonomy" id="43678"/>
    <lineage>
        <taxon>Bacteria</taxon>
        <taxon>Bacillati</taxon>
        <taxon>Actinomycetota</taxon>
        <taxon>Actinomycetes</taxon>
        <taxon>Micrococcales</taxon>
        <taxon>Cellulomonadaceae</taxon>
        <taxon>Oerskovia</taxon>
    </lineage>
</organism>
<dbReference type="EMBL" id="LRIE01000078">
    <property type="protein sequence ID" value="KZM34599.1"/>
    <property type="molecule type" value="Genomic_DNA"/>
</dbReference>
<protein>
    <recommendedName>
        <fullName evidence="2">Activator of Hsp90 ATPase homologue 1/2-like C-terminal domain-containing protein</fullName>
    </recommendedName>
</protein>
<comment type="caution">
    <text evidence="3">The sequence shown here is derived from an EMBL/GenBank/DDBJ whole genome shotgun (WGS) entry which is preliminary data.</text>
</comment>
<dbReference type="STRING" id="43678.OJAG_26340"/>
<dbReference type="Gene3D" id="3.30.530.20">
    <property type="match status" value="1"/>
</dbReference>
<gene>
    <name evidence="3" type="ORF">OJAG_26340</name>
</gene>
<sequence length="137" mass="15101">MTGLVATASIHIAARPERVWAELVHPSATWMLGANVETDYQPGSTITFEGQYQGKHFEDHGTVLEVDRPKTLRFTHYSPASGVPDVPENHHEVAITLAPDPKGTRVTIRQDNNDTPEAVEHSEELWRTALASLAGHD</sequence>
<comment type="similarity">
    <text evidence="1">Belongs to the AHA1 family.</text>
</comment>
<dbReference type="AlphaFoldDB" id="A0A163QW15"/>
<proteinExistence type="inferred from homology"/>
<name>A0A163QW15_9CELL</name>
<evidence type="ECO:0000313" key="4">
    <source>
        <dbReference type="Proteomes" id="UP000076447"/>
    </source>
</evidence>
<dbReference type="PATRIC" id="fig|43678.3.peg.2756"/>
<dbReference type="RefSeq" id="WP_056649485.1">
    <property type="nucleotide sequence ID" value="NZ_LRIE01000078.1"/>
</dbReference>
<evidence type="ECO:0000259" key="2">
    <source>
        <dbReference type="Pfam" id="PF08327"/>
    </source>
</evidence>
<evidence type="ECO:0000256" key="1">
    <source>
        <dbReference type="ARBA" id="ARBA00006817"/>
    </source>
</evidence>
<dbReference type="CDD" id="cd07814">
    <property type="entry name" value="SRPBCC_CalC_Aha1-like"/>
    <property type="match status" value="1"/>
</dbReference>
<evidence type="ECO:0000313" key="3">
    <source>
        <dbReference type="EMBL" id="KZM34599.1"/>
    </source>
</evidence>
<feature type="domain" description="Activator of Hsp90 ATPase homologue 1/2-like C-terminal" evidence="2">
    <location>
        <begin position="14"/>
        <end position="134"/>
    </location>
</feature>
<dbReference type="Proteomes" id="UP000076447">
    <property type="component" value="Unassembled WGS sequence"/>
</dbReference>
<dbReference type="Pfam" id="PF08327">
    <property type="entry name" value="AHSA1"/>
    <property type="match status" value="1"/>
</dbReference>
<accession>A0A163QW15</accession>
<dbReference type="InterPro" id="IPR013538">
    <property type="entry name" value="ASHA1/2-like_C"/>
</dbReference>
<dbReference type="SUPFAM" id="SSF55961">
    <property type="entry name" value="Bet v1-like"/>
    <property type="match status" value="1"/>
</dbReference>
<reference evidence="3 4" key="1">
    <citation type="submission" date="2016-01" db="EMBL/GenBank/DDBJ databases">
        <title>Genome sequence of Oerskovia enterophila VJag, an agar and cellulose degrading bacterium.</title>
        <authorList>
            <person name="Poehlein A."/>
            <person name="Jag V."/>
            <person name="Bengelsdorf F."/>
            <person name="Duerre P."/>
            <person name="Daniel R."/>
        </authorList>
    </citation>
    <scope>NUCLEOTIDE SEQUENCE [LARGE SCALE GENOMIC DNA]</scope>
    <source>
        <strain evidence="3 4">VJag</strain>
    </source>
</reference>